<dbReference type="RefSeq" id="WP_033089544.1">
    <property type="nucleotide sequence ID" value="NZ_AP017900.1"/>
</dbReference>
<dbReference type="EMBL" id="BBYQ01000099">
    <property type="protein sequence ID" value="GAP30947.1"/>
    <property type="molecule type" value="Genomic_DNA"/>
</dbReference>
<name>A0A0B8NK21_9NOCA</name>
<keyword evidence="3" id="KW-1185">Reference proteome</keyword>
<evidence type="ECO:0000313" key="4">
    <source>
        <dbReference type="Proteomes" id="UP000180166"/>
    </source>
</evidence>
<proteinExistence type="predicted"/>
<dbReference type="GeneID" id="93372042"/>
<reference evidence="1 4" key="3">
    <citation type="submission" date="2016-10" db="EMBL/GenBank/DDBJ databases">
        <title>Genome sequence of Nocardia seriolae strain EM150506, isolated from Anguila japonica.</title>
        <authorList>
            <person name="Han H.-J."/>
        </authorList>
    </citation>
    <scope>NUCLEOTIDE SEQUENCE [LARGE SCALE GENOMIC DNA]</scope>
    <source>
        <strain evidence="1 4">EM150506</strain>
    </source>
</reference>
<dbReference type="AlphaFoldDB" id="A0A0B8NK21"/>
<dbReference type="Proteomes" id="UP000180166">
    <property type="component" value="Chromosome"/>
</dbReference>
<dbReference type="KEGG" id="nsr:NS506_00084"/>
<dbReference type="InterPro" id="IPR054211">
    <property type="entry name" value="DUF6918"/>
</dbReference>
<gene>
    <name evidence="1" type="ORF">NS506_00084</name>
    <name evidence="2" type="ORF">NSK11_contig00099-0011</name>
</gene>
<evidence type="ECO:0000313" key="2">
    <source>
        <dbReference type="EMBL" id="GAP30947.1"/>
    </source>
</evidence>
<dbReference type="OrthoDB" id="530636at2"/>
<evidence type="ECO:0000313" key="1">
    <source>
        <dbReference type="EMBL" id="APA94171.1"/>
    </source>
</evidence>
<organism evidence="2 3">
    <name type="scientific">Nocardia seriolae</name>
    <dbReference type="NCBI Taxonomy" id="37332"/>
    <lineage>
        <taxon>Bacteria</taxon>
        <taxon>Bacillati</taxon>
        <taxon>Actinomycetota</taxon>
        <taxon>Actinomycetes</taxon>
        <taxon>Mycobacteriales</taxon>
        <taxon>Nocardiaceae</taxon>
        <taxon>Nocardia</taxon>
    </lineage>
</organism>
<reference evidence="3" key="1">
    <citation type="submission" date="2015-07" db="EMBL/GenBank/DDBJ databases">
        <title>Nocardia seriolae U-1 whole genome shotgun sequence.</title>
        <authorList>
            <person name="Imajoh M."/>
            <person name="Fukumoto Y."/>
            <person name="Sukeda M."/>
            <person name="Yamane J."/>
            <person name="Yamasaki K."/>
            <person name="Shimizu M."/>
            <person name="Ohnishi K."/>
            <person name="Oshima S."/>
        </authorList>
    </citation>
    <scope>NUCLEOTIDE SEQUENCE [LARGE SCALE GENOMIC DNA]</scope>
    <source>
        <strain evidence="3">U-1</strain>
    </source>
</reference>
<reference evidence="2 3" key="2">
    <citation type="journal article" date="2016" name="Genome Announc.">
        <title>Draft Genome Sequence of Erythromycin- and Oxytetracycline-Sensitive Nocardia seriolae Strain U-1 (NBRC 110359).</title>
        <authorList>
            <person name="Imajoh M."/>
            <person name="Sukeda M."/>
            <person name="Shimizu M."/>
            <person name="Yamane J."/>
            <person name="Ohnishi K."/>
            <person name="Oshima S."/>
        </authorList>
    </citation>
    <scope>NUCLEOTIDE SEQUENCE [LARGE SCALE GENOMIC DNA]</scope>
    <source>
        <strain evidence="2 3">U-1</strain>
    </source>
</reference>
<dbReference type="EMBL" id="CP017839">
    <property type="protein sequence ID" value="APA94171.1"/>
    <property type="molecule type" value="Genomic_DNA"/>
</dbReference>
<evidence type="ECO:0000313" key="3">
    <source>
        <dbReference type="Proteomes" id="UP000037179"/>
    </source>
</evidence>
<sequence length="148" mass="15565">MVAALSESLLDDAKRPAFIADAVTVLDEEVSDKGGASGLVVKGGYAAIKKVSPSIVGDALESFAPKFVEQLEPYWVEYQNGGSGSFADLLVSKQDEVADALLSVTDARAEASSRPALTKVYNSMRSSAKKHVAEALPRLGDLVQKHAG</sequence>
<dbReference type="Proteomes" id="UP000037179">
    <property type="component" value="Unassembled WGS sequence"/>
</dbReference>
<accession>A0A0B8NK21</accession>
<dbReference type="Pfam" id="PF21893">
    <property type="entry name" value="DUF6918"/>
    <property type="match status" value="1"/>
</dbReference>
<protein>
    <submittedName>
        <fullName evidence="2">Uncharacterized protein</fullName>
    </submittedName>
</protein>